<dbReference type="GO" id="GO:0016765">
    <property type="term" value="F:transferase activity, transferring alkyl or aryl (other than methyl) groups"/>
    <property type="evidence" value="ECO:0007669"/>
    <property type="project" value="UniProtKB-ARBA"/>
</dbReference>
<dbReference type="InterPro" id="IPR001216">
    <property type="entry name" value="P-phosphate_BS"/>
</dbReference>
<comment type="subunit">
    <text evidence="4">Homodimer.</text>
</comment>
<name>A0A5M6CVS6_9BACT</name>
<dbReference type="InterPro" id="IPR023927">
    <property type="entry name" value="SbnA"/>
</dbReference>
<dbReference type="Gene3D" id="3.40.50.1100">
    <property type="match status" value="2"/>
</dbReference>
<dbReference type="RefSeq" id="WP_150079356.1">
    <property type="nucleotide sequence ID" value="NZ_VWOX01000021.1"/>
</dbReference>
<evidence type="ECO:0000259" key="9">
    <source>
        <dbReference type="Pfam" id="PF00291"/>
    </source>
</evidence>
<dbReference type="NCBIfam" id="TIGR03945">
    <property type="entry name" value="PLP_SbnA_fam"/>
    <property type="match status" value="1"/>
</dbReference>
<dbReference type="EC" id="2.5.1.140" evidence="5"/>
<comment type="cofactor">
    <cofactor evidence="1">
        <name>pyridoxal 5'-phosphate</name>
        <dbReference type="ChEBI" id="CHEBI:597326"/>
    </cofactor>
</comment>
<proteinExistence type="inferred from homology"/>
<evidence type="ECO:0000313" key="10">
    <source>
        <dbReference type="EMBL" id="KAA5539163.1"/>
    </source>
</evidence>
<protein>
    <recommendedName>
        <fullName evidence="6">N-(2-amino-2-carboxyethyl)-L-glutamate synthase</fullName>
        <ecNumber evidence="5">2.5.1.140</ecNumber>
    </recommendedName>
</protein>
<gene>
    <name evidence="10" type="primary">sbnA</name>
    <name evidence="10" type="ORF">FYK55_24905</name>
</gene>
<comment type="pathway">
    <text evidence="2">Siderophore biosynthesis.</text>
</comment>
<keyword evidence="11" id="KW-1185">Reference proteome</keyword>
<accession>A0A5M6CVS6</accession>
<dbReference type="InterPro" id="IPR001926">
    <property type="entry name" value="TrpB-like_PALP"/>
</dbReference>
<dbReference type="GO" id="GO:0006535">
    <property type="term" value="P:cysteine biosynthetic process from serine"/>
    <property type="evidence" value="ECO:0007669"/>
    <property type="project" value="InterPro"/>
</dbReference>
<sequence length="360" mass="38401">MLLNTTALDCHAAVGATALPAGRDRVCDGILDAVGSTPLVRLSRFLDRADIELNVKVEALNPGGSAKDRPAKLMLQQAITDGIIDARTTVVESSSGNMGIGLAQACAYHGLRFICVVDPRAQPENLAIIRALGGEIDVVRRPSGGTFLTARLQRVRHLSRTLPNAFWPNQYASGSNPLAHYRGTIAEIDGALDGQFDVLFVATSSTGTARGCRDYLRDRGRDVEVVAVDSVNSILFDGSPGPRMIPGLGAGEEPPLACGQSFDRVMKVTDLQCVIGCRLAARREAMLVGGSAGGVLASILKLRKELAGKRCVAILHDSGTRYLQTIFDDAWVELTLGVSRKQLHGLVEDAESFCIDEVLP</sequence>
<evidence type="ECO:0000256" key="1">
    <source>
        <dbReference type="ARBA" id="ARBA00001933"/>
    </source>
</evidence>
<evidence type="ECO:0000313" key="11">
    <source>
        <dbReference type="Proteomes" id="UP000324479"/>
    </source>
</evidence>
<organism evidence="10 11">
    <name type="scientific">Roseiconus nitratireducens</name>
    <dbReference type="NCBI Taxonomy" id="2605748"/>
    <lineage>
        <taxon>Bacteria</taxon>
        <taxon>Pseudomonadati</taxon>
        <taxon>Planctomycetota</taxon>
        <taxon>Planctomycetia</taxon>
        <taxon>Pirellulales</taxon>
        <taxon>Pirellulaceae</taxon>
        <taxon>Roseiconus</taxon>
    </lineage>
</organism>
<dbReference type="AlphaFoldDB" id="A0A5M6CVS6"/>
<evidence type="ECO:0000256" key="4">
    <source>
        <dbReference type="ARBA" id="ARBA00011738"/>
    </source>
</evidence>
<evidence type="ECO:0000256" key="6">
    <source>
        <dbReference type="ARBA" id="ARBA00016985"/>
    </source>
</evidence>
<evidence type="ECO:0000256" key="8">
    <source>
        <dbReference type="ARBA" id="ARBA00022898"/>
    </source>
</evidence>
<dbReference type="Pfam" id="PF00291">
    <property type="entry name" value="PALP"/>
    <property type="match status" value="1"/>
</dbReference>
<dbReference type="Proteomes" id="UP000324479">
    <property type="component" value="Unassembled WGS sequence"/>
</dbReference>
<reference evidence="10 11" key="1">
    <citation type="submission" date="2019-08" db="EMBL/GenBank/DDBJ databases">
        <authorList>
            <person name="Dhanesh K."/>
            <person name="Kumar G."/>
            <person name="Sasikala C."/>
            <person name="Venkata Ramana C."/>
        </authorList>
    </citation>
    <scope>NUCLEOTIDE SEQUENCE [LARGE SCALE GENOMIC DNA]</scope>
    <source>
        <strain evidence="10 11">JC645</strain>
    </source>
</reference>
<dbReference type="SUPFAM" id="SSF53686">
    <property type="entry name" value="Tryptophan synthase beta subunit-like PLP-dependent enzymes"/>
    <property type="match status" value="1"/>
</dbReference>
<dbReference type="PROSITE" id="PS00901">
    <property type="entry name" value="CYS_SYNTHASE"/>
    <property type="match status" value="1"/>
</dbReference>
<comment type="caution">
    <text evidence="10">The sequence shown here is derived from an EMBL/GenBank/DDBJ whole genome shotgun (WGS) entry which is preliminary data.</text>
</comment>
<evidence type="ECO:0000256" key="5">
    <source>
        <dbReference type="ARBA" id="ARBA00012331"/>
    </source>
</evidence>
<evidence type="ECO:0000256" key="3">
    <source>
        <dbReference type="ARBA" id="ARBA00008519"/>
    </source>
</evidence>
<comment type="similarity">
    <text evidence="3">Belongs to the cysteine synthase/cystathionine beta-synthase family. SbnA subfamily.</text>
</comment>
<keyword evidence="8" id="KW-0663">Pyridoxal phosphate</keyword>
<dbReference type="EMBL" id="VWOX01000021">
    <property type="protein sequence ID" value="KAA5539163.1"/>
    <property type="molecule type" value="Genomic_DNA"/>
</dbReference>
<dbReference type="InterPro" id="IPR050214">
    <property type="entry name" value="Cys_Synth/Cystath_Beta-Synth"/>
</dbReference>
<dbReference type="PANTHER" id="PTHR10314">
    <property type="entry name" value="CYSTATHIONINE BETA-SYNTHASE"/>
    <property type="match status" value="1"/>
</dbReference>
<dbReference type="InterPro" id="IPR036052">
    <property type="entry name" value="TrpB-like_PALP_sf"/>
</dbReference>
<feature type="domain" description="Tryptophan synthase beta chain-like PALP" evidence="9">
    <location>
        <begin position="31"/>
        <end position="316"/>
    </location>
</feature>
<dbReference type="CDD" id="cd01561">
    <property type="entry name" value="CBS_like"/>
    <property type="match status" value="1"/>
</dbReference>
<evidence type="ECO:0000256" key="2">
    <source>
        <dbReference type="ARBA" id="ARBA00004924"/>
    </source>
</evidence>
<keyword evidence="7" id="KW-0808">Transferase</keyword>
<evidence type="ECO:0000256" key="7">
    <source>
        <dbReference type="ARBA" id="ARBA00022679"/>
    </source>
</evidence>